<accession>A0A7W7WHW8</accession>
<evidence type="ECO:0000313" key="3">
    <source>
        <dbReference type="Proteomes" id="UP000573327"/>
    </source>
</evidence>
<proteinExistence type="predicted"/>
<dbReference type="Pfam" id="PF19621">
    <property type="entry name" value="DUF6126"/>
    <property type="match status" value="1"/>
</dbReference>
<evidence type="ECO:0008006" key="4">
    <source>
        <dbReference type="Google" id="ProtNLM"/>
    </source>
</evidence>
<dbReference type="InterPro" id="IPR046129">
    <property type="entry name" value="DUF6126"/>
</dbReference>
<evidence type="ECO:0000313" key="2">
    <source>
        <dbReference type="EMBL" id="MBB4947641.1"/>
    </source>
</evidence>
<feature type="transmembrane region" description="Helical" evidence="1">
    <location>
        <begin position="27"/>
        <end position="45"/>
    </location>
</feature>
<organism evidence="2 3">
    <name type="scientific">Kitasatospora gansuensis</name>
    <dbReference type="NCBI Taxonomy" id="258050"/>
    <lineage>
        <taxon>Bacteria</taxon>
        <taxon>Bacillati</taxon>
        <taxon>Actinomycetota</taxon>
        <taxon>Actinomycetes</taxon>
        <taxon>Kitasatosporales</taxon>
        <taxon>Streptomycetaceae</taxon>
        <taxon>Kitasatospora</taxon>
    </lineage>
</organism>
<name>A0A7W7WHW8_9ACTN</name>
<dbReference type="EMBL" id="JACHJR010000001">
    <property type="protein sequence ID" value="MBB4947641.1"/>
    <property type="molecule type" value="Genomic_DNA"/>
</dbReference>
<evidence type="ECO:0000256" key="1">
    <source>
        <dbReference type="SAM" id="Phobius"/>
    </source>
</evidence>
<dbReference type="RefSeq" id="WP_184915929.1">
    <property type="nucleotide sequence ID" value="NZ_JACHJR010000001.1"/>
</dbReference>
<sequence>MTKLATTTTTTTTDAGSRTDRRVLKRVLIYMVATHVFLGFLALLFELGGRG</sequence>
<gene>
    <name evidence="2" type="ORF">F4556_003176</name>
</gene>
<protein>
    <recommendedName>
        <fullName evidence="4">Small hydrophobic protein</fullName>
    </recommendedName>
</protein>
<keyword evidence="1" id="KW-1133">Transmembrane helix</keyword>
<reference evidence="2 3" key="1">
    <citation type="submission" date="2020-08" db="EMBL/GenBank/DDBJ databases">
        <title>Sequencing the genomes of 1000 actinobacteria strains.</title>
        <authorList>
            <person name="Klenk H.-P."/>
        </authorList>
    </citation>
    <scope>NUCLEOTIDE SEQUENCE [LARGE SCALE GENOMIC DNA]</scope>
    <source>
        <strain evidence="2 3">DSM 44786</strain>
    </source>
</reference>
<dbReference type="AlphaFoldDB" id="A0A7W7WHW8"/>
<keyword evidence="3" id="KW-1185">Reference proteome</keyword>
<keyword evidence="1" id="KW-0472">Membrane</keyword>
<keyword evidence="1" id="KW-0812">Transmembrane</keyword>
<dbReference type="Proteomes" id="UP000573327">
    <property type="component" value="Unassembled WGS sequence"/>
</dbReference>
<comment type="caution">
    <text evidence="2">The sequence shown here is derived from an EMBL/GenBank/DDBJ whole genome shotgun (WGS) entry which is preliminary data.</text>
</comment>